<name>A0A0E9WHQ7_ANGAN</name>
<sequence length="57" mass="6641">MFKLTRKCTFVINGNFCYCIVHLDFAHWFMLYGTSEVRVQMHLTVFDTCGSLCLPCV</sequence>
<evidence type="ECO:0000313" key="1">
    <source>
        <dbReference type="EMBL" id="JAH89924.1"/>
    </source>
</evidence>
<reference evidence="1" key="1">
    <citation type="submission" date="2014-11" db="EMBL/GenBank/DDBJ databases">
        <authorList>
            <person name="Amaro Gonzalez C."/>
        </authorList>
    </citation>
    <scope>NUCLEOTIDE SEQUENCE</scope>
</reference>
<dbReference type="EMBL" id="GBXM01018653">
    <property type="protein sequence ID" value="JAH89924.1"/>
    <property type="molecule type" value="Transcribed_RNA"/>
</dbReference>
<dbReference type="AlphaFoldDB" id="A0A0E9WHQ7"/>
<proteinExistence type="predicted"/>
<organism evidence="1">
    <name type="scientific">Anguilla anguilla</name>
    <name type="common">European freshwater eel</name>
    <name type="synonym">Muraena anguilla</name>
    <dbReference type="NCBI Taxonomy" id="7936"/>
    <lineage>
        <taxon>Eukaryota</taxon>
        <taxon>Metazoa</taxon>
        <taxon>Chordata</taxon>
        <taxon>Craniata</taxon>
        <taxon>Vertebrata</taxon>
        <taxon>Euteleostomi</taxon>
        <taxon>Actinopterygii</taxon>
        <taxon>Neopterygii</taxon>
        <taxon>Teleostei</taxon>
        <taxon>Anguilliformes</taxon>
        <taxon>Anguillidae</taxon>
        <taxon>Anguilla</taxon>
    </lineage>
</organism>
<protein>
    <submittedName>
        <fullName evidence="1">Uncharacterized protein</fullName>
    </submittedName>
</protein>
<reference evidence="1" key="2">
    <citation type="journal article" date="2015" name="Fish Shellfish Immunol.">
        <title>Early steps in the European eel (Anguilla anguilla)-Vibrio vulnificus interaction in the gills: Role of the RtxA13 toxin.</title>
        <authorList>
            <person name="Callol A."/>
            <person name="Pajuelo D."/>
            <person name="Ebbesson L."/>
            <person name="Teles M."/>
            <person name="MacKenzie S."/>
            <person name="Amaro C."/>
        </authorList>
    </citation>
    <scope>NUCLEOTIDE SEQUENCE</scope>
</reference>
<accession>A0A0E9WHQ7</accession>